<evidence type="ECO:0000313" key="4">
    <source>
        <dbReference type="EMBL" id="KIW22773.1"/>
    </source>
</evidence>
<evidence type="ECO:0000313" key="5">
    <source>
        <dbReference type="Proteomes" id="UP000054466"/>
    </source>
</evidence>
<dbReference type="GO" id="GO:0010181">
    <property type="term" value="F:FMN binding"/>
    <property type="evidence" value="ECO:0007669"/>
    <property type="project" value="InterPro"/>
</dbReference>
<accession>A0A0D2BUN1</accession>
<protein>
    <recommendedName>
        <fullName evidence="3">Flavin reductase like domain-containing protein</fullName>
    </recommendedName>
</protein>
<dbReference type="Gene3D" id="2.30.110.10">
    <property type="entry name" value="Electron Transport, Fmn-binding Protein, Chain A"/>
    <property type="match status" value="1"/>
</dbReference>
<dbReference type="STRING" id="569365.A0A0D2BUN1"/>
<dbReference type="PANTHER" id="PTHR30466">
    <property type="entry name" value="FLAVIN REDUCTASE"/>
    <property type="match status" value="1"/>
</dbReference>
<name>A0A0D2BUN1_9EURO</name>
<reference evidence="4 5" key="1">
    <citation type="submission" date="2015-01" db="EMBL/GenBank/DDBJ databases">
        <title>The Genome Sequence of Cladophialophora immunda CBS83496.</title>
        <authorList>
            <consortium name="The Broad Institute Genomics Platform"/>
            <person name="Cuomo C."/>
            <person name="de Hoog S."/>
            <person name="Gorbushina A."/>
            <person name="Stielow B."/>
            <person name="Teixiera M."/>
            <person name="Abouelleil A."/>
            <person name="Chapman S.B."/>
            <person name="Priest M."/>
            <person name="Young S.K."/>
            <person name="Wortman J."/>
            <person name="Nusbaum C."/>
            <person name="Birren B."/>
        </authorList>
    </citation>
    <scope>NUCLEOTIDE SEQUENCE [LARGE SCALE GENOMIC DNA]</scope>
    <source>
        <strain evidence="4 5">CBS 83496</strain>
    </source>
</reference>
<evidence type="ECO:0000259" key="3">
    <source>
        <dbReference type="SMART" id="SM00903"/>
    </source>
</evidence>
<dbReference type="HOGENOM" id="CLU_826400_0_0_1"/>
<dbReference type="PANTHER" id="PTHR30466:SF1">
    <property type="entry name" value="FMN REDUCTASE (NADH) RUTF"/>
    <property type="match status" value="1"/>
</dbReference>
<proteinExistence type="predicted"/>
<keyword evidence="1" id="KW-0560">Oxidoreductase</keyword>
<dbReference type="InterPro" id="IPR002563">
    <property type="entry name" value="Flavin_Rdtase-like_dom"/>
</dbReference>
<feature type="compositionally biased region" description="Polar residues" evidence="2">
    <location>
        <begin position="59"/>
        <end position="71"/>
    </location>
</feature>
<dbReference type="SMART" id="SM00903">
    <property type="entry name" value="Flavin_Reduct"/>
    <property type="match status" value="1"/>
</dbReference>
<dbReference type="SUPFAM" id="SSF50475">
    <property type="entry name" value="FMN-binding split barrel"/>
    <property type="match status" value="1"/>
</dbReference>
<dbReference type="RefSeq" id="XP_016242989.1">
    <property type="nucleotide sequence ID" value="XM_016398427.1"/>
</dbReference>
<dbReference type="InterPro" id="IPR012349">
    <property type="entry name" value="Split_barrel_FMN-bd"/>
</dbReference>
<dbReference type="VEuPathDB" id="FungiDB:PV07_11039"/>
<dbReference type="Proteomes" id="UP000054466">
    <property type="component" value="Unassembled WGS sequence"/>
</dbReference>
<feature type="region of interest" description="Disordered" evidence="2">
    <location>
        <begin position="58"/>
        <end position="136"/>
    </location>
</feature>
<feature type="domain" description="Flavin reductase like" evidence="3">
    <location>
        <begin position="150"/>
        <end position="327"/>
    </location>
</feature>
<dbReference type="InterPro" id="IPR050268">
    <property type="entry name" value="NADH-dep_flavin_reductase"/>
</dbReference>
<evidence type="ECO:0000256" key="1">
    <source>
        <dbReference type="ARBA" id="ARBA00023002"/>
    </source>
</evidence>
<sequence length="336" mass="36668">MSSLRASGNLPGLTSVCPLLSRRKALHPTEFQRVCRGSSRNVSLLHKNTGTCRRLSFTGACTPTPVNSKASNGRAIGRRLSSKTVTRGYKTAEADGQADSESLSGSSHSRQLNSGTVSAVSEGPTSQETHHVQSQMRWGIPLRERVKGLMRHVPHPVAVITSTDTSVNANGDPSAWRGATVSSFNTVTLDPTPIVSFNIKQLSSTYEAIRASGLFNVHLFLCDHMGQKIAEKFARGNASSPFHRRDGTLASFARWRSDTAPALRPNSPPIIQYFPKFQIKCRFLSEKAVEIGDHMVVFGEVEHVYDRLEGVDGSDICLYYVNGRYAQGPLGSTHGW</sequence>
<feature type="compositionally biased region" description="Polar residues" evidence="2">
    <location>
        <begin position="99"/>
        <end position="136"/>
    </location>
</feature>
<dbReference type="Pfam" id="PF01613">
    <property type="entry name" value="Flavin_Reduct"/>
    <property type="match status" value="1"/>
</dbReference>
<evidence type="ECO:0000256" key="2">
    <source>
        <dbReference type="SAM" id="MobiDB-lite"/>
    </source>
</evidence>
<keyword evidence="5" id="KW-1185">Reference proteome</keyword>
<dbReference type="GO" id="GO:0042602">
    <property type="term" value="F:riboflavin reductase (NADPH) activity"/>
    <property type="evidence" value="ECO:0007669"/>
    <property type="project" value="TreeGrafter"/>
</dbReference>
<organism evidence="4 5">
    <name type="scientific">Cladophialophora immunda</name>
    <dbReference type="NCBI Taxonomy" id="569365"/>
    <lineage>
        <taxon>Eukaryota</taxon>
        <taxon>Fungi</taxon>
        <taxon>Dikarya</taxon>
        <taxon>Ascomycota</taxon>
        <taxon>Pezizomycotina</taxon>
        <taxon>Eurotiomycetes</taxon>
        <taxon>Chaetothyriomycetidae</taxon>
        <taxon>Chaetothyriales</taxon>
        <taxon>Herpotrichiellaceae</taxon>
        <taxon>Cladophialophora</taxon>
    </lineage>
</organism>
<dbReference type="EMBL" id="KN847046">
    <property type="protein sequence ID" value="KIW22773.1"/>
    <property type="molecule type" value="Genomic_DNA"/>
</dbReference>
<dbReference type="AlphaFoldDB" id="A0A0D2BUN1"/>
<gene>
    <name evidence="4" type="ORF">PV07_11039</name>
</gene>
<dbReference type="GeneID" id="27350233"/>
<dbReference type="OrthoDB" id="2015405at2759"/>